<dbReference type="AlphaFoldDB" id="A0A7N0V578"/>
<feature type="repeat" description="PPR" evidence="3">
    <location>
        <begin position="322"/>
        <end position="356"/>
    </location>
</feature>
<dbReference type="SUPFAM" id="SSF48452">
    <property type="entry name" value="TPR-like"/>
    <property type="match status" value="1"/>
</dbReference>
<dbReference type="PANTHER" id="PTHR47926:SF463">
    <property type="entry name" value="PENTATRICOPEPTIDE REPEAT-CONTAINING PROTEIN"/>
    <property type="match status" value="1"/>
</dbReference>
<dbReference type="PROSITE" id="PS51375">
    <property type="entry name" value="PPR"/>
    <property type="match status" value="3"/>
</dbReference>
<dbReference type="FunFam" id="1.25.40.10:FF:000366">
    <property type="entry name" value="Pentatricopeptide (PPR) repeat-containing protein"/>
    <property type="match status" value="1"/>
</dbReference>
<dbReference type="PANTHER" id="PTHR47926">
    <property type="entry name" value="PENTATRICOPEPTIDE REPEAT-CONTAINING PROTEIN"/>
    <property type="match status" value="1"/>
</dbReference>
<dbReference type="FunFam" id="1.25.40.10:FF:000031">
    <property type="entry name" value="Pentatricopeptide repeat-containing protein mitochondrial"/>
    <property type="match status" value="1"/>
</dbReference>
<organism evidence="5 6">
    <name type="scientific">Kalanchoe fedtschenkoi</name>
    <name type="common">Lavender scallops</name>
    <name type="synonym">South American air plant</name>
    <dbReference type="NCBI Taxonomy" id="63787"/>
    <lineage>
        <taxon>Eukaryota</taxon>
        <taxon>Viridiplantae</taxon>
        <taxon>Streptophyta</taxon>
        <taxon>Embryophyta</taxon>
        <taxon>Tracheophyta</taxon>
        <taxon>Spermatophyta</taxon>
        <taxon>Magnoliopsida</taxon>
        <taxon>eudicotyledons</taxon>
        <taxon>Gunneridae</taxon>
        <taxon>Pentapetalae</taxon>
        <taxon>Saxifragales</taxon>
        <taxon>Crassulaceae</taxon>
        <taxon>Kalanchoe</taxon>
    </lineage>
</organism>
<dbReference type="NCBIfam" id="TIGR00756">
    <property type="entry name" value="PPR"/>
    <property type="match status" value="5"/>
</dbReference>
<keyword evidence="2" id="KW-0677">Repeat</keyword>
<dbReference type="GO" id="GO:0008270">
    <property type="term" value="F:zinc ion binding"/>
    <property type="evidence" value="ECO:0007669"/>
    <property type="project" value="InterPro"/>
</dbReference>
<proteinExistence type="inferred from homology"/>
<dbReference type="Pfam" id="PF13041">
    <property type="entry name" value="PPR_2"/>
    <property type="match status" value="2"/>
</dbReference>
<dbReference type="InterPro" id="IPR046849">
    <property type="entry name" value="E2_motif"/>
</dbReference>
<dbReference type="OMA" id="FMGDLSH"/>
<dbReference type="Gene3D" id="1.25.40.10">
    <property type="entry name" value="Tetratricopeptide repeat domain"/>
    <property type="match status" value="5"/>
</dbReference>
<protein>
    <recommendedName>
        <fullName evidence="4">DYW domain-containing protein</fullName>
    </recommendedName>
</protein>
<keyword evidence="6" id="KW-1185">Reference proteome</keyword>
<comment type="similarity">
    <text evidence="1">Belongs to the PPR family. PCMP-H subfamily.</text>
</comment>
<dbReference type="Pfam" id="PF14432">
    <property type="entry name" value="DYW_deaminase"/>
    <property type="match status" value="1"/>
</dbReference>
<dbReference type="Proteomes" id="UP000594263">
    <property type="component" value="Unplaced"/>
</dbReference>
<dbReference type="InterPro" id="IPR046848">
    <property type="entry name" value="E_motif"/>
</dbReference>
<dbReference type="InterPro" id="IPR046960">
    <property type="entry name" value="PPR_At4g14850-like_plant"/>
</dbReference>
<feature type="domain" description="DYW" evidence="4">
    <location>
        <begin position="534"/>
        <end position="626"/>
    </location>
</feature>
<dbReference type="Pfam" id="PF20430">
    <property type="entry name" value="Eplus_motif"/>
    <property type="match status" value="1"/>
</dbReference>
<evidence type="ECO:0000256" key="2">
    <source>
        <dbReference type="ARBA" id="ARBA00022737"/>
    </source>
</evidence>
<dbReference type="Pfam" id="PF01535">
    <property type="entry name" value="PPR"/>
    <property type="match status" value="3"/>
</dbReference>
<evidence type="ECO:0000256" key="1">
    <source>
        <dbReference type="ARBA" id="ARBA00006643"/>
    </source>
</evidence>
<accession>A0A7N0V578</accession>
<feature type="repeat" description="PPR" evidence="3">
    <location>
        <begin position="189"/>
        <end position="223"/>
    </location>
</feature>
<reference evidence="5" key="1">
    <citation type="submission" date="2021-01" db="UniProtKB">
        <authorList>
            <consortium name="EnsemblPlants"/>
        </authorList>
    </citation>
    <scope>IDENTIFICATION</scope>
</reference>
<dbReference type="InterPro" id="IPR032867">
    <property type="entry name" value="DYW_dom"/>
</dbReference>
<evidence type="ECO:0000313" key="6">
    <source>
        <dbReference type="Proteomes" id="UP000594263"/>
    </source>
</evidence>
<dbReference type="GO" id="GO:0009451">
    <property type="term" value="P:RNA modification"/>
    <property type="evidence" value="ECO:0007669"/>
    <property type="project" value="InterPro"/>
</dbReference>
<dbReference type="InterPro" id="IPR011990">
    <property type="entry name" value="TPR-like_helical_dom_sf"/>
</dbReference>
<dbReference type="GO" id="GO:0003723">
    <property type="term" value="F:RNA binding"/>
    <property type="evidence" value="ECO:0007669"/>
    <property type="project" value="InterPro"/>
</dbReference>
<dbReference type="Gramene" id="Kaladp0102s0118.1.v1.1">
    <property type="protein sequence ID" value="Kaladp0102s0118.1.v1.1.CDS.1"/>
    <property type="gene ID" value="Kaladp0102s0118.v1.1"/>
</dbReference>
<evidence type="ECO:0000313" key="5">
    <source>
        <dbReference type="EnsemblPlants" id="Kaladp0102s0118.1.v1.1.CDS.1"/>
    </source>
</evidence>
<dbReference type="Pfam" id="PF20431">
    <property type="entry name" value="E_motif"/>
    <property type="match status" value="1"/>
</dbReference>
<feature type="repeat" description="PPR" evidence="3">
    <location>
        <begin position="158"/>
        <end position="188"/>
    </location>
</feature>
<evidence type="ECO:0000259" key="4">
    <source>
        <dbReference type="Pfam" id="PF14432"/>
    </source>
</evidence>
<sequence length="626" mass="70070">MRHLYQIQAQLITFPVPSLNPSIVAVKLIGVCGDNANLRHAVRVFGSLPEPNLYVYNAILKAFSQNNDYVRTVEYFNRLVAAGGGGGSAELDEYTLTSVLKACAALAAGLEGLKVHAVVVKCGHEMNLFVRNSLIDMHFKVGNFWIGEKLFDEMPVRDIVSWNTLVSGCCVGGYVDEARRVFDGMVEKNLVSWSTMVSGYAKMGRLGEARQLFDEMPEKNVVCWNAMIAGYSQNERYGDAISLFRRMQQVSGLRPNDVTLVSILASCSHLGALDLGRWIDKFITRSRMSLSLFVGNALADMYAKCGCIVEARRVFDKMLDKDVISWSIIICGLAMNGHADEAFGCFQEMLNHQMNPSETTFMGLLAACTHAGLVDLGLKYFNMMAEKFTITPKVEHYGCVVDMLSRAGRLNEAEERISSMPMQPNVVVWGALLGGCQIYKDADRGERVAHHILELDPHHSGSLIYLAGIYASTGRLKDAADCRLRTRALRTPGCSWIEVDNTVHEFFMGDKMHPRTEQIYAMIRELRQKMQRAGYKPKTDMVMHNIDEEEKEDALSMHSEKLAIAFGLISTPEGTVIRVVKNLRVCKDCHDAAKIISKIVGREIVLRDRSRFHHFKDGKCSCNDYW</sequence>
<name>A0A7N0V578_KALFE</name>
<dbReference type="InterPro" id="IPR002885">
    <property type="entry name" value="PPR_rpt"/>
</dbReference>
<dbReference type="FunFam" id="1.25.40.10:FF:000125">
    <property type="entry name" value="Pentatricopeptide repeat-containing protein"/>
    <property type="match status" value="1"/>
</dbReference>
<dbReference type="GO" id="GO:0048731">
    <property type="term" value="P:system development"/>
    <property type="evidence" value="ECO:0007669"/>
    <property type="project" value="UniProtKB-ARBA"/>
</dbReference>
<evidence type="ECO:0000256" key="3">
    <source>
        <dbReference type="PROSITE-ProRule" id="PRU00708"/>
    </source>
</evidence>
<dbReference type="EnsemblPlants" id="Kaladp0102s0118.1.v1.1">
    <property type="protein sequence ID" value="Kaladp0102s0118.1.v1.1.CDS.1"/>
    <property type="gene ID" value="Kaladp0102s0118.v1.1"/>
</dbReference>